<dbReference type="Pfam" id="PF04079">
    <property type="entry name" value="SMC_ScpB"/>
    <property type="match status" value="1"/>
</dbReference>
<gene>
    <name evidence="5" type="ORF">GCM10009720_07000</name>
</gene>
<keyword evidence="4" id="KW-0131">Cell cycle</keyword>
<dbReference type="InterPro" id="IPR005234">
    <property type="entry name" value="ScpB_csome_segregation"/>
</dbReference>
<protein>
    <recommendedName>
        <fullName evidence="7">Segregation and condensation protein B</fullName>
    </recommendedName>
</protein>
<evidence type="ECO:0000256" key="1">
    <source>
        <dbReference type="ARBA" id="ARBA00022490"/>
    </source>
</evidence>
<keyword evidence="6" id="KW-1185">Reference proteome</keyword>
<organism evidence="5 6">
    <name type="scientific">Yaniella flava</name>
    <dbReference type="NCBI Taxonomy" id="287930"/>
    <lineage>
        <taxon>Bacteria</taxon>
        <taxon>Bacillati</taxon>
        <taxon>Actinomycetota</taxon>
        <taxon>Actinomycetes</taxon>
        <taxon>Micrococcales</taxon>
        <taxon>Micrococcaceae</taxon>
        <taxon>Yaniella</taxon>
    </lineage>
</organism>
<name>A0ABN2U7Y6_9MICC</name>
<reference evidence="5 6" key="1">
    <citation type="journal article" date="2019" name="Int. J. Syst. Evol. Microbiol.">
        <title>The Global Catalogue of Microorganisms (GCM) 10K type strain sequencing project: providing services to taxonomists for standard genome sequencing and annotation.</title>
        <authorList>
            <consortium name="The Broad Institute Genomics Platform"/>
            <consortium name="The Broad Institute Genome Sequencing Center for Infectious Disease"/>
            <person name="Wu L."/>
            <person name="Ma J."/>
        </authorList>
    </citation>
    <scope>NUCLEOTIDE SEQUENCE [LARGE SCALE GENOMIC DNA]</scope>
    <source>
        <strain evidence="5 6">JCM 13595</strain>
    </source>
</reference>
<dbReference type="RefSeq" id="WP_343956206.1">
    <property type="nucleotide sequence ID" value="NZ_BAAAMN010000012.1"/>
</dbReference>
<evidence type="ECO:0000313" key="5">
    <source>
        <dbReference type="EMBL" id="GAA2029748.1"/>
    </source>
</evidence>
<keyword evidence="2" id="KW-0132">Cell division</keyword>
<accession>A0ABN2U7Y6</accession>
<dbReference type="NCBIfam" id="TIGR00281">
    <property type="entry name" value="SMC-Scp complex subunit ScpB"/>
    <property type="match status" value="1"/>
</dbReference>
<sequence>MTQQRYQSALFAQLEAILMVSDEPITLEQLVKATDAPHDDIAATLHAIQRDYDGEHGGITRGFQLRHVAGGWRLYTRAEHVDVIAAFMIQGATQKLSQAGLEALAVIAYLQPATRSRVAQIRGVNSDSVVRTLLTRGLIAEDGVEELTGAVRYTTTDYFLELLGLNSVEELPKISPLLPGVDEASELAESQEQ</sequence>
<dbReference type="SUPFAM" id="SSF46785">
    <property type="entry name" value="Winged helix' DNA-binding domain"/>
    <property type="match status" value="2"/>
</dbReference>
<dbReference type="PANTHER" id="PTHR34298:SF2">
    <property type="entry name" value="SEGREGATION AND CONDENSATION PROTEIN B"/>
    <property type="match status" value="1"/>
</dbReference>
<keyword evidence="3" id="KW-0159">Chromosome partition</keyword>
<evidence type="ECO:0000256" key="3">
    <source>
        <dbReference type="ARBA" id="ARBA00022829"/>
    </source>
</evidence>
<proteinExistence type="predicted"/>
<keyword evidence="1" id="KW-0963">Cytoplasm</keyword>
<dbReference type="EMBL" id="BAAAMN010000012">
    <property type="protein sequence ID" value="GAA2029748.1"/>
    <property type="molecule type" value="Genomic_DNA"/>
</dbReference>
<evidence type="ECO:0008006" key="7">
    <source>
        <dbReference type="Google" id="ProtNLM"/>
    </source>
</evidence>
<dbReference type="PIRSF" id="PIRSF019345">
    <property type="entry name" value="ScpB"/>
    <property type="match status" value="1"/>
</dbReference>
<dbReference type="Proteomes" id="UP001501461">
    <property type="component" value="Unassembled WGS sequence"/>
</dbReference>
<dbReference type="InterPro" id="IPR036390">
    <property type="entry name" value="WH_DNA-bd_sf"/>
</dbReference>
<dbReference type="InterPro" id="IPR036388">
    <property type="entry name" value="WH-like_DNA-bd_sf"/>
</dbReference>
<evidence type="ECO:0000256" key="2">
    <source>
        <dbReference type="ARBA" id="ARBA00022618"/>
    </source>
</evidence>
<evidence type="ECO:0000313" key="6">
    <source>
        <dbReference type="Proteomes" id="UP001501461"/>
    </source>
</evidence>
<evidence type="ECO:0000256" key="4">
    <source>
        <dbReference type="ARBA" id="ARBA00023306"/>
    </source>
</evidence>
<comment type="caution">
    <text evidence="5">The sequence shown here is derived from an EMBL/GenBank/DDBJ whole genome shotgun (WGS) entry which is preliminary data.</text>
</comment>
<dbReference type="Gene3D" id="1.10.10.10">
    <property type="entry name" value="Winged helix-like DNA-binding domain superfamily/Winged helix DNA-binding domain"/>
    <property type="match status" value="2"/>
</dbReference>
<dbReference type="PANTHER" id="PTHR34298">
    <property type="entry name" value="SEGREGATION AND CONDENSATION PROTEIN B"/>
    <property type="match status" value="1"/>
</dbReference>